<protein>
    <submittedName>
        <fullName evidence="2">Putative 5.3 kDa protein</fullName>
    </submittedName>
</protein>
<evidence type="ECO:0000313" key="2">
    <source>
        <dbReference type="EMBL" id="JAA66888.1"/>
    </source>
</evidence>
<reference evidence="2" key="1">
    <citation type="submission" date="2012-12" db="EMBL/GenBank/DDBJ databases">
        <title>Identification and characterization of a phenylalanine ammonia-lyase gene family in Isatis indigotica Fort.</title>
        <authorList>
            <person name="Liu Q."/>
            <person name="Chen J."/>
            <person name="Zhou X."/>
            <person name="Di P."/>
            <person name="Xiao Y."/>
            <person name="Xuan H."/>
            <person name="Zhang L."/>
            <person name="Chen W."/>
        </authorList>
    </citation>
    <scope>NUCLEOTIDE SEQUENCE</scope>
    <source>
        <tissue evidence="2">Salivary gland</tissue>
    </source>
</reference>
<evidence type="ECO:0000256" key="1">
    <source>
        <dbReference type="SAM" id="SignalP"/>
    </source>
</evidence>
<dbReference type="EMBL" id="GADI01006920">
    <property type="protein sequence ID" value="JAA66888.1"/>
    <property type="molecule type" value="mRNA"/>
</dbReference>
<accession>A0A0K8R7M8</accession>
<name>A0A0K8R7M8_IXORI</name>
<keyword evidence="1" id="KW-0732">Signal</keyword>
<proteinExistence type="evidence at transcript level"/>
<feature type="chain" id="PRO_5005516392" evidence="1">
    <location>
        <begin position="27"/>
        <end position="71"/>
    </location>
</feature>
<dbReference type="AlphaFoldDB" id="A0A0K8R7M8"/>
<sequence length="71" mass="7956">MGKMAQLLIFLVLVLLAAQHIKYASGFTKEGHPRPNACQIECSSNTDCKRPCTTCSYGFLEAIGWLTRRCY</sequence>
<feature type="signal peptide" evidence="1">
    <location>
        <begin position="1"/>
        <end position="26"/>
    </location>
</feature>
<organism evidence="2">
    <name type="scientific">Ixodes ricinus</name>
    <name type="common">Common tick</name>
    <name type="synonym">Acarus ricinus</name>
    <dbReference type="NCBI Taxonomy" id="34613"/>
    <lineage>
        <taxon>Eukaryota</taxon>
        <taxon>Metazoa</taxon>
        <taxon>Ecdysozoa</taxon>
        <taxon>Arthropoda</taxon>
        <taxon>Chelicerata</taxon>
        <taxon>Arachnida</taxon>
        <taxon>Acari</taxon>
        <taxon>Parasitiformes</taxon>
        <taxon>Ixodida</taxon>
        <taxon>Ixodoidea</taxon>
        <taxon>Ixodidae</taxon>
        <taxon>Ixodinae</taxon>
        <taxon>Ixodes</taxon>
    </lineage>
</organism>